<evidence type="ECO:0000256" key="4">
    <source>
        <dbReference type="ARBA" id="ARBA00022960"/>
    </source>
</evidence>
<dbReference type="GO" id="GO:0016740">
    <property type="term" value="F:transferase activity"/>
    <property type="evidence" value="ECO:0007669"/>
    <property type="project" value="UniProtKB-KW"/>
</dbReference>
<dbReference type="Pfam" id="PF03734">
    <property type="entry name" value="YkuD"/>
    <property type="match status" value="1"/>
</dbReference>
<dbReference type="GO" id="GO:0008360">
    <property type="term" value="P:regulation of cell shape"/>
    <property type="evidence" value="ECO:0007669"/>
    <property type="project" value="UniProtKB-KW"/>
</dbReference>
<dbReference type="GO" id="GO:0009252">
    <property type="term" value="P:peptidoglycan biosynthetic process"/>
    <property type="evidence" value="ECO:0007669"/>
    <property type="project" value="UniProtKB-UniPathway"/>
</dbReference>
<comment type="caution">
    <text evidence="9">The sequence shown here is derived from an EMBL/GenBank/DDBJ whole genome shotgun (WGS) entry which is preliminary data.</text>
</comment>
<dbReference type="PANTHER" id="PTHR41533">
    <property type="entry name" value="L,D-TRANSPEPTIDASE HI_1667-RELATED"/>
    <property type="match status" value="1"/>
</dbReference>
<feature type="region of interest" description="Disordered" evidence="7">
    <location>
        <begin position="238"/>
        <end position="279"/>
    </location>
</feature>
<comment type="similarity">
    <text evidence="2">Belongs to the YkuD family.</text>
</comment>
<reference evidence="9 10" key="1">
    <citation type="journal article" date="2016" name="Environ. Microbiol.">
        <title>New Methyloceanibacter diversity from North Sea sediments includes methanotroph containing solely the soluble methane monooxygenase.</title>
        <authorList>
            <person name="Vekeman B."/>
            <person name="Kerckhof F.M."/>
            <person name="Cremers G."/>
            <person name="de Vos P."/>
            <person name="Vandamme P."/>
            <person name="Boon N."/>
            <person name="Op den Camp H.J."/>
            <person name="Heylen K."/>
        </authorList>
    </citation>
    <scope>NUCLEOTIDE SEQUENCE [LARGE SCALE GENOMIC DNA]</scope>
    <source>
        <strain evidence="9 10">R-67177</strain>
    </source>
</reference>
<evidence type="ECO:0000256" key="5">
    <source>
        <dbReference type="ARBA" id="ARBA00022984"/>
    </source>
</evidence>
<keyword evidence="6" id="KW-0961">Cell wall biogenesis/degradation</keyword>
<evidence type="ECO:0000256" key="3">
    <source>
        <dbReference type="ARBA" id="ARBA00022679"/>
    </source>
</evidence>
<dbReference type="GO" id="GO:0071555">
    <property type="term" value="P:cell wall organization"/>
    <property type="evidence" value="ECO:0007669"/>
    <property type="project" value="UniProtKB-KW"/>
</dbReference>
<dbReference type="OrthoDB" id="9778545at2"/>
<dbReference type="SUPFAM" id="SSF141523">
    <property type="entry name" value="L,D-transpeptidase catalytic domain-like"/>
    <property type="match status" value="1"/>
</dbReference>
<protein>
    <recommendedName>
        <fullName evidence="8">L,D-TPase catalytic domain-containing protein</fullName>
    </recommendedName>
</protein>
<gene>
    <name evidence="9" type="ORF">AUC71_07120</name>
</gene>
<keyword evidence="4" id="KW-0133">Cell shape</keyword>
<dbReference type="GO" id="GO:0004180">
    <property type="term" value="F:carboxypeptidase activity"/>
    <property type="evidence" value="ECO:0007669"/>
    <property type="project" value="UniProtKB-ARBA"/>
</dbReference>
<sequence length="279" mass="31249">MPEELGELYVWLNTPEFMLYVVKDGETIFEDKTLVGTIGYATPVFSADLETVVFNPDWVAPPSVLQDKLWPALKRKHYNILTANKLNVSYRGKRIDPARVDWQRVNIHNFTFSQKSGPKNVLGKAKFLYPNKHIVYMHDTLPYRRKVFDEKMRAIGYGCVRMAKPLPFAELMLAEDQELPKTKVKTLWDKGVNSAVTLETKPPVHTTYFTVTVDKGKVSTFNDLYGLDRKHAAALFGETDGFPLPPPEPKPRSSTVASSSSSSRGSGGGGFANSLGFND</sequence>
<evidence type="ECO:0000313" key="9">
    <source>
        <dbReference type="EMBL" id="ODS03898.1"/>
    </source>
</evidence>
<dbReference type="CDD" id="cd16913">
    <property type="entry name" value="YkuD_like"/>
    <property type="match status" value="1"/>
</dbReference>
<feature type="compositionally biased region" description="Low complexity" evidence="7">
    <location>
        <begin position="253"/>
        <end position="264"/>
    </location>
</feature>
<dbReference type="RefSeq" id="WP_069622904.1">
    <property type="nucleotide sequence ID" value="NZ_LPWD01000034.1"/>
</dbReference>
<keyword evidence="10" id="KW-1185">Reference proteome</keyword>
<evidence type="ECO:0000259" key="8">
    <source>
        <dbReference type="Pfam" id="PF03734"/>
    </source>
</evidence>
<name>A0A1E3WDL5_9HYPH</name>
<dbReference type="UniPathway" id="UPA00219"/>
<evidence type="ECO:0000313" key="10">
    <source>
        <dbReference type="Proteomes" id="UP000095042"/>
    </source>
</evidence>
<dbReference type="Proteomes" id="UP000095042">
    <property type="component" value="Unassembled WGS sequence"/>
</dbReference>
<evidence type="ECO:0000256" key="1">
    <source>
        <dbReference type="ARBA" id="ARBA00004752"/>
    </source>
</evidence>
<dbReference type="InterPro" id="IPR038063">
    <property type="entry name" value="Transpep_catalytic_dom"/>
</dbReference>
<keyword evidence="3" id="KW-0808">Transferase</keyword>
<evidence type="ECO:0000256" key="6">
    <source>
        <dbReference type="ARBA" id="ARBA00023316"/>
    </source>
</evidence>
<accession>A0A1E3WDL5</accession>
<feature type="domain" description="L,D-TPase catalytic" evidence="8">
    <location>
        <begin position="9"/>
        <end position="172"/>
    </location>
</feature>
<comment type="pathway">
    <text evidence="1">Cell wall biogenesis; peptidoglycan biosynthesis.</text>
</comment>
<keyword evidence="5" id="KW-0573">Peptidoglycan synthesis</keyword>
<proteinExistence type="inferred from homology"/>
<dbReference type="EMBL" id="LPWD01000034">
    <property type="protein sequence ID" value="ODS03898.1"/>
    <property type="molecule type" value="Genomic_DNA"/>
</dbReference>
<dbReference type="InterPro" id="IPR005490">
    <property type="entry name" value="LD_TPept_cat_dom"/>
</dbReference>
<evidence type="ECO:0000256" key="7">
    <source>
        <dbReference type="SAM" id="MobiDB-lite"/>
    </source>
</evidence>
<dbReference type="InterPro" id="IPR052905">
    <property type="entry name" value="LD-transpeptidase_YkuD-like"/>
</dbReference>
<dbReference type="PANTHER" id="PTHR41533:SF2">
    <property type="entry name" value="BLR7131 PROTEIN"/>
    <property type="match status" value="1"/>
</dbReference>
<organism evidence="9 10">
    <name type="scientific">Methyloceanibacter marginalis</name>
    <dbReference type="NCBI Taxonomy" id="1774971"/>
    <lineage>
        <taxon>Bacteria</taxon>
        <taxon>Pseudomonadati</taxon>
        <taxon>Pseudomonadota</taxon>
        <taxon>Alphaproteobacteria</taxon>
        <taxon>Hyphomicrobiales</taxon>
        <taxon>Hyphomicrobiaceae</taxon>
        <taxon>Methyloceanibacter</taxon>
    </lineage>
</organism>
<evidence type="ECO:0000256" key="2">
    <source>
        <dbReference type="ARBA" id="ARBA00005992"/>
    </source>
</evidence>
<dbReference type="AlphaFoldDB" id="A0A1E3WDL5"/>